<proteinExistence type="predicted"/>
<comment type="caution">
    <text evidence="1">The sequence shown here is derived from an EMBL/GenBank/DDBJ whole genome shotgun (WGS) entry which is preliminary data.</text>
</comment>
<organism evidence="1 2">
    <name type="scientific">Vibrio parahaemolyticus</name>
    <dbReference type="NCBI Taxonomy" id="670"/>
    <lineage>
        <taxon>Bacteria</taxon>
        <taxon>Pseudomonadati</taxon>
        <taxon>Pseudomonadota</taxon>
        <taxon>Gammaproteobacteria</taxon>
        <taxon>Vibrionales</taxon>
        <taxon>Vibrionaceae</taxon>
        <taxon>Vibrio</taxon>
    </lineage>
</organism>
<gene>
    <name evidence="1" type="ORF">IB292_21265</name>
</gene>
<dbReference type="EMBL" id="JACVHL010000027">
    <property type="protein sequence ID" value="MCC3807552.1"/>
    <property type="molecule type" value="Genomic_DNA"/>
</dbReference>
<evidence type="ECO:0000313" key="2">
    <source>
        <dbReference type="Proteomes" id="UP000726777"/>
    </source>
</evidence>
<dbReference type="AlphaFoldDB" id="A0A9Q3YLF6"/>
<dbReference type="Proteomes" id="UP000726777">
    <property type="component" value="Unassembled WGS sequence"/>
</dbReference>
<name>A0A9Q3YLF6_VIBPH</name>
<dbReference type="RefSeq" id="WP_228085896.1">
    <property type="nucleotide sequence ID" value="NZ_JACVHL010000027.1"/>
</dbReference>
<protein>
    <submittedName>
        <fullName evidence="1">Uncharacterized protein</fullName>
    </submittedName>
</protein>
<reference evidence="1" key="1">
    <citation type="submission" date="2020-09" db="EMBL/GenBank/DDBJ databases">
        <title>Genome sequence of Vibrio parahaemolyticus isolates.</title>
        <authorList>
            <person name="Hammerl J.A."/>
            <person name="Strauch E."/>
        </authorList>
    </citation>
    <scope>NUCLEOTIDE SEQUENCE</scope>
    <source>
        <strain evidence="1">17-VB00146</strain>
    </source>
</reference>
<sequence length="154" mass="17481">MTHLSNNTAGSVVLHKQVKAMRQSVKGAVASNAPIVSPQRLEMAERLNHLKMFSRGKSPEQLSDVADLKEQGLREAIKTLFPEIGQRAFQRHDIYEFLLELDGHIELGEWRLRENAEEVIVYASYGSVFPGLRFQKRGEAFYCTGFNFDIRLAS</sequence>
<evidence type="ECO:0000313" key="1">
    <source>
        <dbReference type="EMBL" id="MCC3807552.1"/>
    </source>
</evidence>
<accession>A0A9Q3YLF6</accession>